<dbReference type="InterPro" id="IPR002833">
    <property type="entry name" value="PTH2"/>
</dbReference>
<dbReference type="RefSeq" id="XP_019019407.1">
    <property type="nucleotide sequence ID" value="XM_019162509.1"/>
</dbReference>
<evidence type="ECO:0000256" key="1">
    <source>
        <dbReference type="ARBA" id="ARBA00013260"/>
    </source>
</evidence>
<dbReference type="InterPro" id="IPR023476">
    <property type="entry name" value="Pep_tRNA_hydro_II_dom_sf"/>
</dbReference>
<evidence type="ECO:0000256" key="4">
    <source>
        <dbReference type="ARBA" id="ARBA00048707"/>
    </source>
</evidence>
<gene>
    <name evidence="5" type="ORF">PICMEDRAFT_27703</name>
</gene>
<evidence type="ECO:0000256" key="2">
    <source>
        <dbReference type="ARBA" id="ARBA00022801"/>
    </source>
</evidence>
<dbReference type="FunFam" id="3.40.1490.10:FF:000001">
    <property type="entry name" value="Peptidyl-tRNA hydrolase 2"/>
    <property type="match status" value="1"/>
</dbReference>
<dbReference type="EMBL" id="KV454002">
    <property type="protein sequence ID" value="ODQ48294.1"/>
    <property type="molecule type" value="Genomic_DNA"/>
</dbReference>
<dbReference type="GO" id="GO:0005829">
    <property type="term" value="C:cytosol"/>
    <property type="evidence" value="ECO:0007669"/>
    <property type="project" value="TreeGrafter"/>
</dbReference>
<protein>
    <recommendedName>
        <fullName evidence="1">peptidyl-tRNA hydrolase</fullName>
        <ecNumber evidence="1">3.1.1.29</ecNumber>
    </recommendedName>
</protein>
<feature type="non-terminal residue" evidence="5">
    <location>
        <position position="1"/>
    </location>
</feature>
<dbReference type="NCBIfam" id="TIGR00283">
    <property type="entry name" value="arch_pth2"/>
    <property type="match status" value="1"/>
</dbReference>
<proteinExistence type="inferred from homology"/>
<dbReference type="Pfam" id="PF01981">
    <property type="entry name" value="PTH2"/>
    <property type="match status" value="1"/>
</dbReference>
<feature type="non-terminal residue" evidence="5">
    <location>
        <position position="150"/>
    </location>
</feature>
<organism evidence="5 6">
    <name type="scientific">Pichia membranifaciens NRRL Y-2026</name>
    <dbReference type="NCBI Taxonomy" id="763406"/>
    <lineage>
        <taxon>Eukaryota</taxon>
        <taxon>Fungi</taxon>
        <taxon>Dikarya</taxon>
        <taxon>Ascomycota</taxon>
        <taxon>Saccharomycotina</taxon>
        <taxon>Pichiomycetes</taxon>
        <taxon>Pichiales</taxon>
        <taxon>Pichiaceae</taxon>
        <taxon>Pichia</taxon>
    </lineage>
</organism>
<dbReference type="Gene3D" id="3.40.1490.10">
    <property type="entry name" value="Bit1"/>
    <property type="match status" value="1"/>
</dbReference>
<dbReference type="OrthoDB" id="1733656at2759"/>
<comment type="catalytic activity">
    <reaction evidence="4">
        <text>an N-acyl-L-alpha-aminoacyl-tRNA + H2O = an N-acyl-L-amino acid + a tRNA + H(+)</text>
        <dbReference type="Rhea" id="RHEA:54448"/>
        <dbReference type="Rhea" id="RHEA-COMP:10123"/>
        <dbReference type="Rhea" id="RHEA-COMP:13883"/>
        <dbReference type="ChEBI" id="CHEBI:15377"/>
        <dbReference type="ChEBI" id="CHEBI:15378"/>
        <dbReference type="ChEBI" id="CHEBI:59874"/>
        <dbReference type="ChEBI" id="CHEBI:78442"/>
        <dbReference type="ChEBI" id="CHEBI:138191"/>
        <dbReference type="EC" id="3.1.1.29"/>
    </reaction>
</comment>
<accession>A0A1E3NQA6</accession>
<dbReference type="Proteomes" id="UP000094455">
    <property type="component" value="Unassembled WGS sequence"/>
</dbReference>
<dbReference type="GeneID" id="30179196"/>
<evidence type="ECO:0000313" key="6">
    <source>
        <dbReference type="Proteomes" id="UP000094455"/>
    </source>
</evidence>
<dbReference type="SUPFAM" id="SSF102462">
    <property type="entry name" value="Peptidyl-tRNA hydrolase II"/>
    <property type="match status" value="1"/>
</dbReference>
<evidence type="ECO:0000256" key="3">
    <source>
        <dbReference type="ARBA" id="ARBA00038050"/>
    </source>
</evidence>
<dbReference type="PANTHER" id="PTHR12649:SF11">
    <property type="entry name" value="PEPTIDYL-TRNA HYDROLASE 2, MITOCHONDRIAL"/>
    <property type="match status" value="1"/>
</dbReference>
<dbReference type="GO" id="GO:0004045">
    <property type="term" value="F:peptidyl-tRNA hydrolase activity"/>
    <property type="evidence" value="ECO:0007669"/>
    <property type="project" value="UniProtKB-EC"/>
</dbReference>
<comment type="similarity">
    <text evidence="3">Belongs to the PTH2 family.</text>
</comment>
<keyword evidence="2" id="KW-0378">Hydrolase</keyword>
<dbReference type="STRING" id="763406.A0A1E3NQA6"/>
<dbReference type="PANTHER" id="PTHR12649">
    <property type="entry name" value="PEPTIDYL-TRNA HYDROLASE 2"/>
    <property type="match status" value="1"/>
</dbReference>
<evidence type="ECO:0000313" key="5">
    <source>
        <dbReference type="EMBL" id="ODQ48294.1"/>
    </source>
</evidence>
<dbReference type="EC" id="3.1.1.29" evidence="1"/>
<reference evidence="5 6" key="1">
    <citation type="journal article" date="2016" name="Proc. Natl. Acad. Sci. U.S.A.">
        <title>Comparative genomics of biotechnologically important yeasts.</title>
        <authorList>
            <person name="Riley R."/>
            <person name="Haridas S."/>
            <person name="Wolfe K.H."/>
            <person name="Lopes M.R."/>
            <person name="Hittinger C.T."/>
            <person name="Goeker M."/>
            <person name="Salamov A.A."/>
            <person name="Wisecaver J.H."/>
            <person name="Long T.M."/>
            <person name="Calvey C.H."/>
            <person name="Aerts A.L."/>
            <person name="Barry K.W."/>
            <person name="Choi C."/>
            <person name="Clum A."/>
            <person name="Coughlan A.Y."/>
            <person name="Deshpande S."/>
            <person name="Douglass A.P."/>
            <person name="Hanson S.J."/>
            <person name="Klenk H.-P."/>
            <person name="LaButti K.M."/>
            <person name="Lapidus A."/>
            <person name="Lindquist E.A."/>
            <person name="Lipzen A.M."/>
            <person name="Meier-Kolthoff J.P."/>
            <person name="Ohm R.A."/>
            <person name="Otillar R.P."/>
            <person name="Pangilinan J.L."/>
            <person name="Peng Y."/>
            <person name="Rokas A."/>
            <person name="Rosa C.A."/>
            <person name="Scheuner C."/>
            <person name="Sibirny A.A."/>
            <person name="Slot J.C."/>
            <person name="Stielow J.B."/>
            <person name="Sun H."/>
            <person name="Kurtzman C.P."/>
            <person name="Blackwell M."/>
            <person name="Grigoriev I.V."/>
            <person name="Jeffries T.W."/>
        </authorList>
    </citation>
    <scope>NUCLEOTIDE SEQUENCE [LARGE SCALE GENOMIC DNA]</scope>
    <source>
        <strain evidence="5 6">NRRL Y-2026</strain>
    </source>
</reference>
<sequence length="150" mass="16240">EDDEEDEDYDSDDDAQIVVNSKGLNDVGGEVRMALIVRSDLGMLKGKAAAQCAHAAVSLYRQMHDNTQSESHNPTMLRRWANGGQAKIVLKCSSLEEIEELLMKAVSLNINNYLVVDAGRTQIASGSETVLGLGPAPRSVLDQVTGDLRL</sequence>
<keyword evidence="6" id="KW-1185">Reference proteome</keyword>
<dbReference type="AlphaFoldDB" id="A0A1E3NQA6"/>
<name>A0A1E3NQA6_9ASCO</name>
<dbReference type="GO" id="GO:0032435">
    <property type="term" value="P:negative regulation of proteasomal ubiquitin-dependent protein catabolic process"/>
    <property type="evidence" value="ECO:0007669"/>
    <property type="project" value="EnsemblFungi"/>
</dbReference>